<proteinExistence type="predicted"/>
<reference evidence="8" key="1">
    <citation type="submission" date="2018-05" db="EMBL/GenBank/DDBJ databases">
        <authorList>
            <person name="Lanie J.A."/>
            <person name="Ng W.-L."/>
            <person name="Kazmierczak K.M."/>
            <person name="Andrzejewski T.M."/>
            <person name="Davidsen T.M."/>
            <person name="Wayne K.J."/>
            <person name="Tettelin H."/>
            <person name="Glass J.I."/>
            <person name="Rusch D."/>
            <person name="Podicherti R."/>
            <person name="Tsui H.-C.T."/>
            <person name="Winkler M.E."/>
        </authorList>
    </citation>
    <scope>NUCLEOTIDE SEQUENCE</scope>
</reference>
<dbReference type="SUPFAM" id="SSF55811">
    <property type="entry name" value="Nudix"/>
    <property type="match status" value="1"/>
</dbReference>
<dbReference type="AlphaFoldDB" id="A0A383BGK0"/>
<dbReference type="PANTHER" id="PTHR12318">
    <property type="entry name" value="TESTOSTERONE-REGULATED PROTEIN RP2"/>
    <property type="match status" value="1"/>
</dbReference>
<comment type="cofactor">
    <cofactor evidence="1">
        <name>Mn(2+)</name>
        <dbReference type="ChEBI" id="CHEBI:29035"/>
    </cofactor>
</comment>
<accession>A0A383BGK0</accession>
<sequence>MAEFDPETVPIRPAATVMLIDDRPDLQVYMLQRNANTVFAGGMWVFPGGAVDHQDDASYYKDIATHRTDAEASELMALPAGGLAYYMAAIRETFEEAGILLALHAEDESPLVISPEDTPRFNNYRDMLNAGEIELKTILENENLLADVGQMHYVARWITPLGSPRRFDARFFIARIPSNQIPQHDD</sequence>
<gene>
    <name evidence="8" type="ORF">METZ01_LOCUS471797</name>
</gene>
<dbReference type="InterPro" id="IPR039121">
    <property type="entry name" value="NUDT19"/>
</dbReference>
<evidence type="ECO:0000256" key="1">
    <source>
        <dbReference type="ARBA" id="ARBA00001936"/>
    </source>
</evidence>
<keyword evidence="5" id="KW-0460">Magnesium</keyword>
<protein>
    <recommendedName>
        <fullName evidence="7">Nudix hydrolase domain-containing protein</fullName>
    </recommendedName>
</protein>
<dbReference type="CDD" id="cd18870">
    <property type="entry name" value="NUDIX_AcylCoAdiphos_Nudt19"/>
    <property type="match status" value="1"/>
</dbReference>
<name>A0A383BGK0_9ZZZZ</name>
<keyword evidence="4" id="KW-0378">Hydrolase</keyword>
<evidence type="ECO:0000256" key="3">
    <source>
        <dbReference type="ARBA" id="ARBA00022723"/>
    </source>
</evidence>
<organism evidence="8">
    <name type="scientific">marine metagenome</name>
    <dbReference type="NCBI Taxonomy" id="408172"/>
    <lineage>
        <taxon>unclassified sequences</taxon>
        <taxon>metagenomes</taxon>
        <taxon>ecological metagenomes</taxon>
    </lineage>
</organism>
<dbReference type="GO" id="GO:0016818">
    <property type="term" value="F:hydrolase activity, acting on acid anhydrides, in phosphorus-containing anhydrides"/>
    <property type="evidence" value="ECO:0007669"/>
    <property type="project" value="InterPro"/>
</dbReference>
<dbReference type="InterPro" id="IPR015797">
    <property type="entry name" value="NUDIX_hydrolase-like_dom_sf"/>
</dbReference>
<evidence type="ECO:0000256" key="4">
    <source>
        <dbReference type="ARBA" id="ARBA00022801"/>
    </source>
</evidence>
<keyword evidence="6" id="KW-0464">Manganese</keyword>
<evidence type="ECO:0000256" key="2">
    <source>
        <dbReference type="ARBA" id="ARBA00001946"/>
    </source>
</evidence>
<dbReference type="PROSITE" id="PS51462">
    <property type="entry name" value="NUDIX"/>
    <property type="match status" value="1"/>
</dbReference>
<keyword evidence="3" id="KW-0479">Metal-binding</keyword>
<dbReference type="InterPro" id="IPR000086">
    <property type="entry name" value="NUDIX_hydrolase_dom"/>
</dbReference>
<dbReference type="GO" id="GO:0046872">
    <property type="term" value="F:metal ion binding"/>
    <property type="evidence" value="ECO:0007669"/>
    <property type="project" value="UniProtKB-KW"/>
</dbReference>
<evidence type="ECO:0000256" key="5">
    <source>
        <dbReference type="ARBA" id="ARBA00022842"/>
    </source>
</evidence>
<feature type="domain" description="Nudix hydrolase" evidence="7">
    <location>
        <begin position="10"/>
        <end position="182"/>
    </location>
</feature>
<evidence type="ECO:0000313" key="8">
    <source>
        <dbReference type="EMBL" id="SVE18943.1"/>
    </source>
</evidence>
<dbReference type="PANTHER" id="PTHR12318:SF0">
    <property type="entry name" value="ACYL-COENZYME A DIPHOSPHATASE NUDT19"/>
    <property type="match status" value="1"/>
</dbReference>
<dbReference type="Gene3D" id="3.90.79.10">
    <property type="entry name" value="Nucleoside Triphosphate Pyrophosphohydrolase"/>
    <property type="match status" value="1"/>
</dbReference>
<dbReference type="EMBL" id="UINC01200176">
    <property type="protein sequence ID" value="SVE18943.1"/>
    <property type="molecule type" value="Genomic_DNA"/>
</dbReference>
<comment type="cofactor">
    <cofactor evidence="2">
        <name>Mg(2+)</name>
        <dbReference type="ChEBI" id="CHEBI:18420"/>
    </cofactor>
</comment>
<evidence type="ECO:0000256" key="6">
    <source>
        <dbReference type="ARBA" id="ARBA00023211"/>
    </source>
</evidence>
<evidence type="ECO:0000259" key="7">
    <source>
        <dbReference type="PROSITE" id="PS51462"/>
    </source>
</evidence>
<feature type="non-terminal residue" evidence="8">
    <location>
        <position position="186"/>
    </location>
</feature>